<dbReference type="EMBL" id="UZAF01016437">
    <property type="protein sequence ID" value="VDO27964.1"/>
    <property type="molecule type" value="Genomic_DNA"/>
</dbReference>
<dbReference type="Gene3D" id="3.40.1440.10">
    <property type="entry name" value="GIY-YIG endonuclease"/>
    <property type="match status" value="1"/>
</dbReference>
<evidence type="ECO:0000313" key="3">
    <source>
        <dbReference type="Proteomes" id="UP000268014"/>
    </source>
</evidence>
<dbReference type="OMA" id="IGETKHN"/>
<dbReference type="Proteomes" id="UP000268014">
    <property type="component" value="Unassembled WGS sequence"/>
</dbReference>
<reference evidence="4" key="1">
    <citation type="submission" date="2017-02" db="UniProtKB">
        <authorList>
            <consortium name="WormBaseParasite"/>
        </authorList>
    </citation>
    <scope>IDENTIFICATION</scope>
</reference>
<keyword evidence="3" id="KW-1185">Reference proteome</keyword>
<evidence type="ECO:0000259" key="1">
    <source>
        <dbReference type="Pfam" id="PF01541"/>
    </source>
</evidence>
<dbReference type="WBParaSite" id="HPLM_0000610001-mRNA-1">
    <property type="protein sequence ID" value="HPLM_0000610001-mRNA-1"/>
    <property type="gene ID" value="HPLM_0000610001"/>
</dbReference>
<feature type="domain" description="GIY-YIG" evidence="1">
    <location>
        <begin position="3"/>
        <end position="90"/>
    </location>
</feature>
<evidence type="ECO:0000313" key="2">
    <source>
        <dbReference type="EMBL" id="VDO27964.1"/>
    </source>
</evidence>
<dbReference type="Pfam" id="PF01541">
    <property type="entry name" value="GIY-YIG"/>
    <property type="match status" value="1"/>
</dbReference>
<dbReference type="SUPFAM" id="SSF82771">
    <property type="entry name" value="GIY-YIG endonuclease"/>
    <property type="match status" value="1"/>
</dbReference>
<proteinExistence type="predicted"/>
<organism evidence="4">
    <name type="scientific">Haemonchus placei</name>
    <name type="common">Barber's pole worm</name>
    <dbReference type="NCBI Taxonomy" id="6290"/>
    <lineage>
        <taxon>Eukaryota</taxon>
        <taxon>Metazoa</taxon>
        <taxon>Ecdysozoa</taxon>
        <taxon>Nematoda</taxon>
        <taxon>Chromadorea</taxon>
        <taxon>Rhabditida</taxon>
        <taxon>Rhabditina</taxon>
        <taxon>Rhabditomorpha</taxon>
        <taxon>Strongyloidea</taxon>
        <taxon>Trichostrongylidae</taxon>
        <taxon>Haemonchus</taxon>
    </lineage>
</organism>
<protein>
    <submittedName>
        <fullName evidence="4">GIY-YIG domain-containing protein</fullName>
    </submittedName>
</protein>
<accession>A0A0N4W7I9</accession>
<name>A0A0N4W7I9_HAEPC</name>
<dbReference type="InterPro" id="IPR000305">
    <property type="entry name" value="GIY-YIG_endonuc"/>
</dbReference>
<evidence type="ECO:0000313" key="4">
    <source>
        <dbReference type="WBParaSite" id="HPLM_0000610001-mRNA-1"/>
    </source>
</evidence>
<dbReference type="OrthoDB" id="5849335at2759"/>
<dbReference type="InterPro" id="IPR035901">
    <property type="entry name" value="GIY-YIG_endonuc_sf"/>
</dbReference>
<reference evidence="2 3" key="2">
    <citation type="submission" date="2018-11" db="EMBL/GenBank/DDBJ databases">
        <authorList>
            <consortium name="Pathogen Informatics"/>
        </authorList>
    </citation>
    <scope>NUCLEOTIDE SEQUENCE [LARGE SCALE GENOMIC DNA]</scope>
    <source>
        <strain evidence="2 3">MHpl1</strain>
    </source>
</reference>
<dbReference type="AlphaFoldDB" id="A0A0N4W7I9"/>
<sequence>MTGVVYKITCRDCGDEYIGETARPLNVRAKEHMDGMRRLKESTALGSHRMRKHNGGGFEVTVEVVAQESELWARKTLEAFWIQVTDPKMNRREECLAITRELRPYIRLAFPQ</sequence>
<gene>
    <name evidence="2" type="ORF">HPLM_LOCUS6092</name>
</gene>